<comment type="subcellular location">
    <subcellularLocation>
        <location evidence="1">Membrane</location>
    </subcellularLocation>
</comment>
<dbReference type="SMART" id="SM00283">
    <property type="entry name" value="MA"/>
    <property type="match status" value="1"/>
</dbReference>
<dbReference type="Gene3D" id="1.10.287.950">
    <property type="entry name" value="Methyl-accepting chemotaxis protein"/>
    <property type="match status" value="1"/>
</dbReference>
<reference evidence="8 9" key="1">
    <citation type="journal article" date="2014" name="Genome Announc.">
        <title>Draft Genome Sequence of the Agar-Degrading Bacterium Catenovulum sp. Strain DS-2, Isolated from Intestines of Haliotis diversicolor.</title>
        <authorList>
            <person name="Shan D."/>
            <person name="Li X."/>
            <person name="Gu Z."/>
            <person name="Wei G."/>
            <person name="Gao Z."/>
            <person name="Shao Z."/>
        </authorList>
    </citation>
    <scope>NUCLEOTIDE SEQUENCE [LARGE SCALE GENOMIC DNA]</scope>
    <source>
        <strain evidence="8 9">DS-2</strain>
    </source>
</reference>
<proteinExistence type="inferred from homology"/>
<evidence type="ECO:0000256" key="5">
    <source>
        <dbReference type="SAM" id="Phobius"/>
    </source>
</evidence>
<evidence type="ECO:0000259" key="6">
    <source>
        <dbReference type="PROSITE" id="PS50111"/>
    </source>
</evidence>
<dbReference type="AlphaFoldDB" id="W7Q9Y6"/>
<keyword evidence="5" id="KW-1133">Transmembrane helix</keyword>
<dbReference type="Pfam" id="PF00015">
    <property type="entry name" value="MCPsignal"/>
    <property type="match status" value="1"/>
</dbReference>
<dbReference type="GO" id="GO:0016020">
    <property type="term" value="C:membrane"/>
    <property type="evidence" value="ECO:0007669"/>
    <property type="project" value="UniProtKB-SubCell"/>
</dbReference>
<dbReference type="OrthoDB" id="9795078at2"/>
<protein>
    <submittedName>
        <fullName evidence="8">Putative methyl-accepting chemotaxis sensory transducer</fullName>
    </submittedName>
</protein>
<evidence type="ECO:0000313" key="9">
    <source>
        <dbReference type="Proteomes" id="UP000019276"/>
    </source>
</evidence>
<dbReference type="PATRIC" id="fig|1328313.3.peg.3163"/>
<evidence type="ECO:0000256" key="3">
    <source>
        <dbReference type="ARBA" id="ARBA00029447"/>
    </source>
</evidence>
<feature type="domain" description="HAMP" evidence="7">
    <location>
        <begin position="356"/>
        <end position="409"/>
    </location>
</feature>
<dbReference type="eggNOG" id="COG0840">
    <property type="taxonomic scope" value="Bacteria"/>
</dbReference>
<evidence type="ECO:0000256" key="4">
    <source>
        <dbReference type="PROSITE-ProRule" id="PRU00284"/>
    </source>
</evidence>
<keyword evidence="5" id="KW-0812">Transmembrane</keyword>
<dbReference type="PROSITE" id="PS50885">
    <property type="entry name" value="HAMP"/>
    <property type="match status" value="1"/>
</dbReference>
<dbReference type="InterPro" id="IPR004089">
    <property type="entry name" value="MCPsignal_dom"/>
</dbReference>
<comment type="caution">
    <text evidence="8">The sequence shown here is derived from an EMBL/GenBank/DDBJ whole genome shotgun (WGS) entry which is preliminary data.</text>
</comment>
<gene>
    <name evidence="8" type="ORF">DS2_15499</name>
</gene>
<dbReference type="PANTHER" id="PTHR32089:SF112">
    <property type="entry name" value="LYSOZYME-LIKE PROTEIN-RELATED"/>
    <property type="match status" value="1"/>
</dbReference>
<name>W7Q9Y6_9ALTE</name>
<sequence length="687" mass="76825">MTFINRIKIKTRIIALVMIPLIVTALLAFEKLRDAQLALKQAENLEVLQKYVYITAPLLSALQQELLYTKMYLGPGGPSEPIGMEYKQDMLNARIPVDKALKNYKAFIQNQQQFAQFDQFVKDINAVKAALERFEFVRDLAKKRLKKLKNTPEMQVEGKYTWTIRGFQNLVDKLIYSTNQVVLLAAKNDKLSLYANAFKNLVYAQDNGLILVSVVYRGITGTLTVNFYGDLMKRAALEASYLDNFIRFSSPETVEYYNKQLGDKQFYRFAVNKYEHIRRKTLDYVDKPIDLDKEEWLKIGSQISQGYERVIDKSLQDIETAKTELIDDAQSQVYNLIGLITLLIVSLALLSLKIIMSINTPLKALMGDFDKLATTKDMTLRSQIEGQNELSLVGHAFNSLIGTFEKTLSNVREKIVSLDSISKRVTSSMQDSMRLIDNQKEATESISVAVNQMTSTTHEVASMASSTSETVKRVYDISVTSQQDANRTKATIDDLIVELGETNELVVNLNNEADQISNVLQVIKGISEQTNLLALNAAIEAARAGEMGRGFAVVADEVRNLSKRTQDSTEQIQNQIEALISGASQATNKMQSLQTSGQAAGDIVEKSTAAFAVINSELDQITDMSSQIAVAAEEQTNVADEINQRIHAIKDDSDAMHLQSRETLSSIETLSQNGDQLLANISEFNFK</sequence>
<dbReference type="GO" id="GO:0006935">
    <property type="term" value="P:chemotaxis"/>
    <property type="evidence" value="ECO:0007669"/>
    <property type="project" value="UniProtKB-ARBA"/>
</dbReference>
<evidence type="ECO:0000313" key="8">
    <source>
        <dbReference type="EMBL" id="EWH08806.1"/>
    </source>
</evidence>
<dbReference type="PROSITE" id="PS50111">
    <property type="entry name" value="CHEMOTAXIS_TRANSDUC_2"/>
    <property type="match status" value="1"/>
</dbReference>
<dbReference type="CDD" id="cd11386">
    <property type="entry name" value="MCP_signal"/>
    <property type="match status" value="1"/>
</dbReference>
<keyword evidence="9" id="KW-1185">Reference proteome</keyword>
<keyword evidence="2 4" id="KW-0807">Transducer</keyword>
<evidence type="ECO:0000256" key="1">
    <source>
        <dbReference type="ARBA" id="ARBA00004370"/>
    </source>
</evidence>
<dbReference type="STRING" id="1328313.DS2_15499"/>
<dbReference type="GO" id="GO:0007165">
    <property type="term" value="P:signal transduction"/>
    <property type="evidence" value="ECO:0007669"/>
    <property type="project" value="UniProtKB-KW"/>
</dbReference>
<feature type="transmembrane region" description="Helical" evidence="5">
    <location>
        <begin position="12"/>
        <end position="29"/>
    </location>
</feature>
<dbReference type="FunFam" id="1.10.287.950:FF:000001">
    <property type="entry name" value="Methyl-accepting chemotaxis sensory transducer"/>
    <property type="match status" value="1"/>
</dbReference>
<keyword evidence="5" id="KW-0472">Membrane</keyword>
<dbReference type="RefSeq" id="WP_051479932.1">
    <property type="nucleotide sequence ID" value="NZ_ARZY01000036.1"/>
</dbReference>
<evidence type="ECO:0000259" key="7">
    <source>
        <dbReference type="PROSITE" id="PS50885"/>
    </source>
</evidence>
<evidence type="ECO:0000256" key="2">
    <source>
        <dbReference type="ARBA" id="ARBA00023224"/>
    </source>
</evidence>
<dbReference type="Proteomes" id="UP000019276">
    <property type="component" value="Unassembled WGS sequence"/>
</dbReference>
<accession>W7Q9Y6</accession>
<dbReference type="EMBL" id="ARZY01000036">
    <property type="protein sequence ID" value="EWH08806.1"/>
    <property type="molecule type" value="Genomic_DNA"/>
</dbReference>
<organism evidence="8 9">
    <name type="scientific">Catenovulum agarivorans DS-2</name>
    <dbReference type="NCBI Taxonomy" id="1328313"/>
    <lineage>
        <taxon>Bacteria</taxon>
        <taxon>Pseudomonadati</taxon>
        <taxon>Pseudomonadota</taxon>
        <taxon>Gammaproteobacteria</taxon>
        <taxon>Alteromonadales</taxon>
        <taxon>Alteromonadaceae</taxon>
        <taxon>Catenovulum</taxon>
    </lineage>
</organism>
<feature type="domain" description="Methyl-accepting transducer" evidence="6">
    <location>
        <begin position="414"/>
        <end position="650"/>
    </location>
</feature>
<comment type="similarity">
    <text evidence="3">Belongs to the methyl-accepting chemotaxis (MCP) protein family.</text>
</comment>
<dbReference type="SUPFAM" id="SSF58104">
    <property type="entry name" value="Methyl-accepting chemotaxis protein (MCP) signaling domain"/>
    <property type="match status" value="1"/>
</dbReference>
<dbReference type="PANTHER" id="PTHR32089">
    <property type="entry name" value="METHYL-ACCEPTING CHEMOTAXIS PROTEIN MCPB"/>
    <property type="match status" value="1"/>
</dbReference>
<dbReference type="InterPro" id="IPR003660">
    <property type="entry name" value="HAMP_dom"/>
</dbReference>